<dbReference type="InterPro" id="IPR011990">
    <property type="entry name" value="TPR-like_helical_dom_sf"/>
</dbReference>
<keyword evidence="2" id="KW-0677">Repeat</keyword>
<dbReference type="Proteomes" id="UP000694918">
    <property type="component" value="Unplaced"/>
</dbReference>
<dbReference type="RefSeq" id="XP_011014327.1">
    <property type="nucleotide sequence ID" value="XM_011016025.1"/>
</dbReference>
<dbReference type="GO" id="GO:0003723">
    <property type="term" value="F:RNA binding"/>
    <property type="evidence" value="ECO:0007669"/>
    <property type="project" value="InterPro"/>
</dbReference>
<feature type="repeat" description="PPR" evidence="3">
    <location>
        <begin position="463"/>
        <end position="497"/>
    </location>
</feature>
<evidence type="ECO:0000256" key="2">
    <source>
        <dbReference type="ARBA" id="ARBA00022737"/>
    </source>
</evidence>
<evidence type="ECO:0000313" key="6">
    <source>
        <dbReference type="RefSeq" id="XP_011014327.1"/>
    </source>
</evidence>
<dbReference type="PANTHER" id="PTHR47926">
    <property type="entry name" value="PENTATRICOPEPTIDE REPEAT-CONTAINING PROTEIN"/>
    <property type="match status" value="1"/>
</dbReference>
<dbReference type="InterPro" id="IPR046848">
    <property type="entry name" value="E_motif"/>
</dbReference>
<name>A0AAJ6TNZ0_POPEU</name>
<dbReference type="Pfam" id="PF20431">
    <property type="entry name" value="E_motif"/>
    <property type="match status" value="1"/>
</dbReference>
<dbReference type="GeneID" id="105118145"/>
<dbReference type="Pfam" id="PF14432">
    <property type="entry name" value="DYW_deaminase"/>
    <property type="match status" value="1"/>
</dbReference>
<feature type="repeat" description="PPR" evidence="3">
    <location>
        <begin position="129"/>
        <end position="163"/>
    </location>
</feature>
<gene>
    <name evidence="6" type="primary">LOC105118145</name>
</gene>
<dbReference type="AlphaFoldDB" id="A0AAJ6TNZ0"/>
<proteinExistence type="inferred from homology"/>
<dbReference type="FunFam" id="1.25.40.10:FF:000031">
    <property type="entry name" value="Pentatricopeptide repeat-containing protein mitochondrial"/>
    <property type="match status" value="1"/>
</dbReference>
<organism evidence="5 6">
    <name type="scientific">Populus euphratica</name>
    <name type="common">Euphrates poplar</name>
    <dbReference type="NCBI Taxonomy" id="75702"/>
    <lineage>
        <taxon>Eukaryota</taxon>
        <taxon>Viridiplantae</taxon>
        <taxon>Streptophyta</taxon>
        <taxon>Embryophyta</taxon>
        <taxon>Tracheophyta</taxon>
        <taxon>Spermatophyta</taxon>
        <taxon>Magnoliopsida</taxon>
        <taxon>eudicotyledons</taxon>
        <taxon>Gunneridae</taxon>
        <taxon>Pentapetalae</taxon>
        <taxon>rosids</taxon>
        <taxon>fabids</taxon>
        <taxon>Malpighiales</taxon>
        <taxon>Salicaceae</taxon>
        <taxon>Saliceae</taxon>
        <taxon>Populus</taxon>
    </lineage>
</organism>
<dbReference type="InterPro" id="IPR032867">
    <property type="entry name" value="DYW_dom"/>
</dbReference>
<feature type="repeat" description="PPR" evidence="3">
    <location>
        <begin position="331"/>
        <end position="361"/>
    </location>
</feature>
<dbReference type="PANTHER" id="PTHR47926:SF492">
    <property type="entry name" value="DYW DOMAIN-CONTAINING PROTEIN"/>
    <property type="match status" value="1"/>
</dbReference>
<feature type="domain" description="DYW" evidence="4">
    <location>
        <begin position="678"/>
        <end position="770"/>
    </location>
</feature>
<dbReference type="Gene3D" id="1.25.40.10">
    <property type="entry name" value="Tetratricopeptide repeat domain"/>
    <property type="match status" value="4"/>
</dbReference>
<sequence>MHAHTHTQSGWLLPSGKYHIVLLVCYMPFSLGFEIHLPSTKHHLHSSFLNKMISMACSQSSPVTENPPLSLFETCKSMYHLKQIHSRTIKTGIICNPIIQNKILSFCCSRELSDMCYARQLFDTIPEPSVFSWNIMFKGYSRIACPKLGVSLYLEMLERNVKPDCYTYPFLFKGFTRSVALQFGRELHCHVVKYGLDSNVFAHNALINMYSLCGLIDMARGIFDMSCKSDVVTWNAMISGYNRIKKYDEARKLFDMMEEKGILPTSVTCVSVLSACSKLKDLECGKRVQEYIRNGVVEVNLKVGNALIDLYAACGEMNVALGIFENMKNRDVISWTAIVTGFVNTGQVDAARKYFHKMPERDHISWTAMIDGYLRLNYYKEALMLFREMQTSKIKPDEFTMVSILTACAQLGALELGEWIRTYIDKNKVKNDTFVGNALIDMYFKCGHVEKALSIFNTLPQRDKFTWTAMVVGLAINGCGEEALNMFSQMLKACVTPDEVTYVGVLSACTHTGMVDEGKKFFASMTARHGIEPNVAHYGCMVDLLGKAGHLKEAHEIIKNMPMKPNSIVWGALLGACRIHKDAEMAERAIEQILELEPNNGAVYVLQCNIYAACNKWDKLRELRRVMMDRGIKKTPGCSLIEMNGIVHEFVAGDRSHPQTKEIYGKLNKMTSDLKIAGYSPNTSEVFLDISEEDKENAVYRHSEKLAIAFGLINSGPGVTIRIVKNLRMCIDCHHVAKLVSKVYDREVIVRDRTRFHHFRHGSCSCKDYW</sequence>
<evidence type="ECO:0000256" key="3">
    <source>
        <dbReference type="PROSITE-ProRule" id="PRU00708"/>
    </source>
</evidence>
<dbReference type="KEGG" id="peu:105118145"/>
<dbReference type="GO" id="GO:0008270">
    <property type="term" value="F:zinc ion binding"/>
    <property type="evidence" value="ECO:0007669"/>
    <property type="project" value="InterPro"/>
</dbReference>
<evidence type="ECO:0000256" key="1">
    <source>
        <dbReference type="ARBA" id="ARBA00006643"/>
    </source>
</evidence>
<dbReference type="Pfam" id="PF01535">
    <property type="entry name" value="PPR"/>
    <property type="match status" value="4"/>
</dbReference>
<dbReference type="NCBIfam" id="TIGR00756">
    <property type="entry name" value="PPR"/>
    <property type="match status" value="6"/>
</dbReference>
<dbReference type="InterPro" id="IPR046849">
    <property type="entry name" value="E2_motif"/>
</dbReference>
<accession>A0AAJ6TNZ0</accession>
<dbReference type="GO" id="GO:0009451">
    <property type="term" value="P:RNA modification"/>
    <property type="evidence" value="ECO:0007669"/>
    <property type="project" value="InterPro"/>
</dbReference>
<dbReference type="InterPro" id="IPR046960">
    <property type="entry name" value="PPR_At4g14850-like_plant"/>
</dbReference>
<dbReference type="FunFam" id="1.25.40.10:FF:000366">
    <property type="entry name" value="Pentatricopeptide (PPR) repeat-containing protein"/>
    <property type="match status" value="1"/>
</dbReference>
<feature type="repeat" description="PPR" evidence="3">
    <location>
        <begin position="230"/>
        <end position="264"/>
    </location>
</feature>
<evidence type="ECO:0000313" key="5">
    <source>
        <dbReference type="Proteomes" id="UP000694918"/>
    </source>
</evidence>
<keyword evidence="5" id="KW-1185">Reference proteome</keyword>
<dbReference type="InterPro" id="IPR002885">
    <property type="entry name" value="PPR_rpt"/>
</dbReference>
<feature type="repeat" description="PPR" evidence="3">
    <location>
        <begin position="362"/>
        <end position="396"/>
    </location>
</feature>
<dbReference type="Pfam" id="PF20430">
    <property type="entry name" value="Eplus_motif"/>
    <property type="match status" value="1"/>
</dbReference>
<evidence type="ECO:0000259" key="4">
    <source>
        <dbReference type="Pfam" id="PF14432"/>
    </source>
</evidence>
<feature type="repeat" description="PPR" evidence="3">
    <location>
        <begin position="498"/>
        <end position="533"/>
    </location>
</feature>
<comment type="similarity">
    <text evidence="1">Belongs to the PPR family. PCMP-H subfamily.</text>
</comment>
<dbReference type="FunFam" id="1.25.40.10:FF:000470">
    <property type="entry name" value="Pentatricopeptide repeat-containing protein At5g66520"/>
    <property type="match status" value="1"/>
</dbReference>
<protein>
    <submittedName>
        <fullName evidence="6">Pentatricopeptide repeat-containing protein At3g15930</fullName>
    </submittedName>
</protein>
<dbReference type="FunFam" id="1.25.40.10:FF:001203">
    <property type="entry name" value="Putative pentatricopeptide repeat-containing protein"/>
    <property type="match status" value="1"/>
</dbReference>
<dbReference type="PROSITE" id="PS51375">
    <property type="entry name" value="PPR"/>
    <property type="match status" value="6"/>
</dbReference>
<dbReference type="Pfam" id="PF13041">
    <property type="entry name" value="PPR_2"/>
    <property type="match status" value="4"/>
</dbReference>
<dbReference type="SUPFAM" id="SSF48452">
    <property type="entry name" value="TPR-like"/>
    <property type="match status" value="1"/>
</dbReference>
<reference evidence="6" key="1">
    <citation type="submission" date="2025-08" db="UniProtKB">
        <authorList>
            <consortium name="RefSeq"/>
        </authorList>
    </citation>
    <scope>IDENTIFICATION</scope>
</reference>